<keyword evidence="2" id="KW-1185">Reference proteome</keyword>
<comment type="caution">
    <text evidence="1">The sequence shown here is derived from an EMBL/GenBank/DDBJ whole genome shotgun (WGS) entry which is preliminary data.</text>
</comment>
<evidence type="ECO:0000313" key="2">
    <source>
        <dbReference type="Proteomes" id="UP000538292"/>
    </source>
</evidence>
<dbReference type="EMBL" id="JACEOL010000009">
    <property type="protein sequence ID" value="MBA4601358.1"/>
    <property type="molecule type" value="Genomic_DNA"/>
</dbReference>
<dbReference type="AlphaFoldDB" id="A0A7W2AQC0"/>
<evidence type="ECO:0000313" key="1">
    <source>
        <dbReference type="EMBL" id="MBA4601358.1"/>
    </source>
</evidence>
<dbReference type="Proteomes" id="UP000538292">
    <property type="component" value="Unassembled WGS sequence"/>
</dbReference>
<sequence>MNLPLQLGMGIGWSQMRMCDEQKLIRDTDLVVGIDLQNGSWAWPSAVDA</sequence>
<accession>A0A7W2AQC0</accession>
<proteinExistence type="predicted"/>
<gene>
    <name evidence="1" type="ORF">H2C83_03285</name>
</gene>
<protein>
    <submittedName>
        <fullName evidence="1">Uncharacterized protein</fullName>
    </submittedName>
</protein>
<dbReference type="RefSeq" id="WP_181737740.1">
    <property type="nucleotide sequence ID" value="NZ_JACEOL010000009.1"/>
</dbReference>
<organism evidence="1 2">
    <name type="scientific">Thermoactinomyces mirandus</name>
    <dbReference type="NCBI Taxonomy" id="2756294"/>
    <lineage>
        <taxon>Bacteria</taxon>
        <taxon>Bacillati</taxon>
        <taxon>Bacillota</taxon>
        <taxon>Bacilli</taxon>
        <taxon>Bacillales</taxon>
        <taxon>Thermoactinomycetaceae</taxon>
        <taxon>Thermoactinomyces</taxon>
    </lineage>
</organism>
<reference evidence="1 2" key="1">
    <citation type="submission" date="2020-07" db="EMBL/GenBank/DDBJ databases">
        <title>Thermoactinomyces phylogeny.</title>
        <authorList>
            <person name="Dunlap C."/>
        </authorList>
    </citation>
    <scope>NUCLEOTIDE SEQUENCE [LARGE SCALE GENOMIC DNA]</scope>
    <source>
        <strain evidence="1 2">AMNI-1</strain>
    </source>
</reference>
<name>A0A7W2AQC0_9BACL</name>